<dbReference type="OrthoDB" id="64767at2759"/>
<dbReference type="SMART" id="SM00490">
    <property type="entry name" value="HELICc"/>
    <property type="match status" value="1"/>
</dbReference>
<dbReference type="SMART" id="SM01142">
    <property type="entry name" value="DSHCT"/>
    <property type="match status" value="1"/>
</dbReference>
<evidence type="ECO:0000256" key="1">
    <source>
        <dbReference type="ARBA" id="ARBA00004496"/>
    </source>
</evidence>
<dbReference type="SUPFAM" id="SSF52540">
    <property type="entry name" value="P-loop containing nucleoside triphosphate hydrolases"/>
    <property type="match status" value="1"/>
</dbReference>
<proteinExistence type="predicted"/>
<keyword evidence="2" id="KW-0963">Cytoplasm</keyword>
<evidence type="ECO:0000256" key="6">
    <source>
        <dbReference type="ARBA" id="ARBA00022840"/>
    </source>
</evidence>
<dbReference type="Gene3D" id="1.10.3380.30">
    <property type="match status" value="1"/>
</dbReference>
<keyword evidence="4" id="KW-0378">Hydrolase</keyword>
<comment type="subcellular location">
    <subcellularLocation>
        <location evidence="1">Cytoplasm</location>
    </subcellularLocation>
</comment>
<dbReference type="Pfam" id="PF08148">
    <property type="entry name" value="DSHCT"/>
    <property type="match status" value="1"/>
</dbReference>
<dbReference type="InterPro" id="IPR050699">
    <property type="entry name" value="RNA-DNA_Helicase"/>
</dbReference>
<evidence type="ECO:0000259" key="9">
    <source>
        <dbReference type="PROSITE" id="PS51192"/>
    </source>
</evidence>
<keyword evidence="5" id="KW-0347">Helicase</keyword>
<dbReference type="InterPro" id="IPR011545">
    <property type="entry name" value="DEAD/DEAH_box_helicase_dom"/>
</dbReference>
<dbReference type="GO" id="GO:0005524">
    <property type="term" value="F:ATP binding"/>
    <property type="evidence" value="ECO:0007669"/>
    <property type="project" value="UniProtKB-KW"/>
</dbReference>
<dbReference type="GO" id="GO:0003723">
    <property type="term" value="F:RNA binding"/>
    <property type="evidence" value="ECO:0007669"/>
    <property type="project" value="UniProtKB-KW"/>
</dbReference>
<dbReference type="InterPro" id="IPR001650">
    <property type="entry name" value="Helicase_C-like"/>
</dbReference>
<dbReference type="GO" id="GO:0055087">
    <property type="term" value="C:Ski complex"/>
    <property type="evidence" value="ECO:0007669"/>
    <property type="project" value="TreeGrafter"/>
</dbReference>
<gene>
    <name evidence="11" type="ORF">Cfor_06197</name>
</gene>
<dbReference type="FunFam" id="1.10.3380.30:FF:000001">
    <property type="entry name" value="Ski2 ATP-dependent RNA helicase"/>
    <property type="match status" value="1"/>
</dbReference>
<dbReference type="GO" id="GO:0003724">
    <property type="term" value="F:RNA helicase activity"/>
    <property type="evidence" value="ECO:0007669"/>
    <property type="project" value="UniProtKB-EC"/>
</dbReference>
<evidence type="ECO:0000256" key="5">
    <source>
        <dbReference type="ARBA" id="ARBA00022806"/>
    </source>
</evidence>
<dbReference type="Pfam" id="PF00270">
    <property type="entry name" value="DEAD"/>
    <property type="match status" value="1"/>
</dbReference>
<sequence>MAARCSDVSRWTRWATNDVDGGLHPSMFWVVNLPFGPPPVLPDVEKQLKEYLLCPERLPIHDYKKAQKYWPREPNPASLYHFDFAPLGTTLKVCLSKMVMVDRDPTTGKLLQFREVPVDDIGQTAKNSMSLQRAPGPPDEAIRGSSTNCPFWPGGFPELLLQDKNASEDNEIDFINNLLTVPPGFERGIKFKADGRTPLKESEEQELLSSDGESLAPEIKVEEKVEAIVVNLMSLIKEEEDLLGLWQEETKEDEKKHTGKISLQNLEVDIDADVAEIVPKEDIIPVLKITESAPLKRQRRSQWAEELDVSCPVMDFEKKVPVMAKTWRFELDTFQKKAILKLEEHCNVFVAAHTSAGKTVVAEYAIALSKKHMTKSIYTSPIKALSNQKYRDFKETFGDVGLITGDFQINQTAQCLIMTTEILRSMLYCGSEVIRDLEYVIFDEVHYINDSERGHVWEEVLILLPDHVSVVMLSATVPNTLEFADWVGRTKQKKMYVISTLKRPVPLQHYLYTGSGGKSKHERFLVVNEKGVFVKKGYNDAVEAKEARLNTKKGYGPKEGRAHLTQKQEATIWVGLLDHLKNQDKLPVVAFTLSRNRCDQNSRNLSSVDLTTESEKNFILKFFNRSIQNLKGPDRALPQVMILKRLLKQGIGVHHSGILPILKEIVEMLFQKGLVKLLFATETFAMGVNMPARTVVFDSIEKYDGRQMRTLLPAEYIQMAGRAGRRGLDETGTVIIMCKDCVPDVHTLNTMMLGKPTMLESKFRLTYSMILNLFRVEKISVEGMMSRSFLELGHSRNQKKYEKELESVEKKIKEMSLNTQQHGSHWKPLSHFYDIAAEYLQLWSNVRAHVLTQPKYVKELTPGRILLVSHKEHVNKLGMLLSVDTSKIRSVFKVLVLCSDEKAETNSVGDEITLSVASGKEKPEEQNDHDPLWYKMLGLASKKKICVSDGLGGHTVVTLTASDIVDILKEKVNVDTDLVFKDWEKRQIPRFRNDPPGQTCSQAVRKLTEFTRNVSSGTVPLEFVSQTKDIHLKDIDRLQDLDRLRDLEQMLNDCTDTDITNFEQLFEEVFKYKRLEEERAHLQHMNSYRSLSLYPDFQDRVHVLQRLDYIDSNNSVKLKGRVACEMGSRELMISEMVLQCVLADKQPSEIAALLSCLVFQQKTRAEQQLTEKLKQGVSEIERIAKYLEDMEKKCDLEPEEHKPNFGLVQVVYDWAQGKPFCEIMQLTDVQEGIIVRCIQQLNETLRDVKNAAHLIGDPVLKQKMQEASDAIKRDIVFAASLYTSEDNPKLKQILEDTKDEGLLPVGDE</sequence>
<dbReference type="InterPro" id="IPR027417">
    <property type="entry name" value="P-loop_NTPase"/>
</dbReference>
<dbReference type="PROSITE" id="PS51192">
    <property type="entry name" value="HELICASE_ATP_BIND_1"/>
    <property type="match status" value="1"/>
</dbReference>
<evidence type="ECO:0000313" key="11">
    <source>
        <dbReference type="EMBL" id="GFG36584.1"/>
    </source>
</evidence>
<dbReference type="GO" id="GO:0016787">
    <property type="term" value="F:hydrolase activity"/>
    <property type="evidence" value="ECO:0007669"/>
    <property type="project" value="UniProtKB-KW"/>
</dbReference>
<comment type="catalytic activity">
    <reaction evidence="8">
        <text>ATP + H2O = ADP + phosphate + H(+)</text>
        <dbReference type="Rhea" id="RHEA:13065"/>
        <dbReference type="ChEBI" id="CHEBI:15377"/>
        <dbReference type="ChEBI" id="CHEBI:15378"/>
        <dbReference type="ChEBI" id="CHEBI:30616"/>
        <dbReference type="ChEBI" id="CHEBI:43474"/>
        <dbReference type="ChEBI" id="CHEBI:456216"/>
        <dbReference type="EC" id="3.6.4.13"/>
    </reaction>
</comment>
<evidence type="ECO:0000256" key="8">
    <source>
        <dbReference type="ARBA" id="ARBA00047984"/>
    </source>
</evidence>
<accession>A0A6L2PWJ0</accession>
<dbReference type="InterPro" id="IPR040801">
    <property type="entry name" value="Ski2_N"/>
</dbReference>
<dbReference type="SMART" id="SM00487">
    <property type="entry name" value="DEXDc"/>
    <property type="match status" value="1"/>
</dbReference>
<dbReference type="GO" id="GO:0070478">
    <property type="term" value="P:nuclear-transcribed mRNA catabolic process, 3'-5' exonucleolytic nonsense-mediated decay"/>
    <property type="evidence" value="ECO:0007669"/>
    <property type="project" value="TreeGrafter"/>
</dbReference>
<keyword evidence="12" id="KW-1185">Reference proteome</keyword>
<name>A0A6L2PWJ0_COPFO</name>
<dbReference type="InterPro" id="IPR016438">
    <property type="entry name" value="SKI2-like"/>
</dbReference>
<evidence type="ECO:0000256" key="3">
    <source>
        <dbReference type="ARBA" id="ARBA00022741"/>
    </source>
</evidence>
<feature type="domain" description="Helicase ATP-binding" evidence="9">
    <location>
        <begin position="339"/>
        <end position="495"/>
    </location>
</feature>
<dbReference type="PANTHER" id="PTHR12131">
    <property type="entry name" value="ATP-DEPENDENT RNA AND DNA HELICASE"/>
    <property type="match status" value="1"/>
</dbReference>
<dbReference type="Pfam" id="PF17911">
    <property type="entry name" value="Ski2_N"/>
    <property type="match status" value="1"/>
</dbReference>
<dbReference type="FunCoup" id="A0A6L2PWJ0">
    <property type="interactions" value="1434"/>
</dbReference>
<dbReference type="InterPro" id="IPR012961">
    <property type="entry name" value="Ski2/MTR4_C"/>
</dbReference>
<evidence type="ECO:0008006" key="13">
    <source>
        <dbReference type="Google" id="ProtNLM"/>
    </source>
</evidence>
<protein>
    <recommendedName>
        <fullName evidence="13">Helicase SKI2W</fullName>
    </recommendedName>
</protein>
<organism evidence="11 12">
    <name type="scientific">Coptotermes formosanus</name>
    <name type="common">Formosan subterranean termite</name>
    <dbReference type="NCBI Taxonomy" id="36987"/>
    <lineage>
        <taxon>Eukaryota</taxon>
        <taxon>Metazoa</taxon>
        <taxon>Ecdysozoa</taxon>
        <taxon>Arthropoda</taxon>
        <taxon>Hexapoda</taxon>
        <taxon>Insecta</taxon>
        <taxon>Pterygota</taxon>
        <taxon>Neoptera</taxon>
        <taxon>Polyneoptera</taxon>
        <taxon>Dictyoptera</taxon>
        <taxon>Blattodea</taxon>
        <taxon>Blattoidea</taxon>
        <taxon>Termitoidae</taxon>
        <taxon>Rhinotermitidae</taxon>
        <taxon>Coptotermes</taxon>
    </lineage>
</organism>
<evidence type="ECO:0000313" key="12">
    <source>
        <dbReference type="Proteomes" id="UP000502823"/>
    </source>
</evidence>
<evidence type="ECO:0000256" key="7">
    <source>
        <dbReference type="ARBA" id="ARBA00022884"/>
    </source>
</evidence>
<feature type="domain" description="Helicase C-terminal" evidence="10">
    <location>
        <begin position="604"/>
        <end position="774"/>
    </location>
</feature>
<evidence type="ECO:0000256" key="2">
    <source>
        <dbReference type="ARBA" id="ARBA00022490"/>
    </source>
</evidence>
<dbReference type="PROSITE" id="PS51194">
    <property type="entry name" value="HELICASE_CTER"/>
    <property type="match status" value="1"/>
</dbReference>
<dbReference type="FunFam" id="3.40.50.300:FF:000354">
    <property type="entry name" value="ATP-dependent RNA helicase SKI2"/>
    <property type="match status" value="1"/>
</dbReference>
<keyword evidence="3" id="KW-0547">Nucleotide-binding</keyword>
<dbReference type="Gene3D" id="3.40.50.300">
    <property type="entry name" value="P-loop containing nucleotide triphosphate hydrolases"/>
    <property type="match status" value="2"/>
</dbReference>
<dbReference type="EMBL" id="BLKM01006251">
    <property type="protein sequence ID" value="GFG36584.1"/>
    <property type="molecule type" value="Genomic_DNA"/>
</dbReference>
<keyword evidence="7" id="KW-0694">RNA-binding</keyword>
<dbReference type="PIRSF" id="PIRSF005198">
    <property type="entry name" value="Antiviral_helicase_SKI2"/>
    <property type="match status" value="1"/>
</dbReference>
<dbReference type="PANTHER" id="PTHR12131:SF1">
    <property type="entry name" value="ATP-DEPENDENT RNA HELICASE SUPV3L1, MITOCHONDRIAL-RELATED"/>
    <property type="match status" value="1"/>
</dbReference>
<dbReference type="CDD" id="cd18795">
    <property type="entry name" value="SF2_C_Ski2"/>
    <property type="match status" value="1"/>
</dbReference>
<comment type="caution">
    <text evidence="11">The sequence shown here is derived from an EMBL/GenBank/DDBJ whole genome shotgun (WGS) entry which is preliminary data.</text>
</comment>
<dbReference type="InterPro" id="IPR014001">
    <property type="entry name" value="Helicase_ATP-bd"/>
</dbReference>
<evidence type="ECO:0000256" key="4">
    <source>
        <dbReference type="ARBA" id="ARBA00022801"/>
    </source>
</evidence>
<keyword evidence="6" id="KW-0067">ATP-binding</keyword>
<dbReference type="Pfam" id="PF00271">
    <property type="entry name" value="Helicase_C"/>
    <property type="match status" value="1"/>
</dbReference>
<dbReference type="FunFam" id="3.40.50.300:FF:000447">
    <property type="entry name" value="helicase SKI2W isoform X2"/>
    <property type="match status" value="1"/>
</dbReference>
<reference evidence="12" key="1">
    <citation type="submission" date="2020-01" db="EMBL/GenBank/DDBJ databases">
        <title>Draft genome sequence of the Termite Coptotermes fromosanus.</title>
        <authorList>
            <person name="Itakura S."/>
            <person name="Yosikawa Y."/>
            <person name="Umezawa K."/>
        </authorList>
    </citation>
    <scope>NUCLEOTIDE SEQUENCE [LARGE SCALE GENOMIC DNA]</scope>
</reference>
<dbReference type="InParanoid" id="A0A6L2PWJ0"/>
<dbReference type="Proteomes" id="UP000502823">
    <property type="component" value="Unassembled WGS sequence"/>
</dbReference>
<evidence type="ECO:0000259" key="10">
    <source>
        <dbReference type="PROSITE" id="PS51194"/>
    </source>
</evidence>